<dbReference type="InterPro" id="IPR002156">
    <property type="entry name" value="RNaseH_domain"/>
</dbReference>
<proteinExistence type="predicted"/>
<dbReference type="InterPro" id="IPR012337">
    <property type="entry name" value="RNaseH-like_sf"/>
</dbReference>
<dbReference type="SUPFAM" id="SSF53098">
    <property type="entry name" value="Ribonuclease H-like"/>
    <property type="match status" value="1"/>
</dbReference>
<dbReference type="InterPro" id="IPR053151">
    <property type="entry name" value="RNase_H-like"/>
</dbReference>
<evidence type="ECO:0000313" key="3">
    <source>
        <dbReference type="Proteomes" id="UP001358586"/>
    </source>
</evidence>
<reference evidence="2 3" key="1">
    <citation type="submission" date="2023-03" db="EMBL/GenBank/DDBJ databases">
        <title>WGS of Gossypium arboreum.</title>
        <authorList>
            <person name="Yu D."/>
        </authorList>
    </citation>
    <scope>NUCLEOTIDE SEQUENCE [LARGE SCALE GENOMIC DNA]</scope>
    <source>
        <tissue evidence="2">Leaf</tissue>
    </source>
</reference>
<sequence length="94" mass="10571">MDGAMSYIRNCASVGGVFRDADVRWLCGFSITIDRETIFRVEVCAMLEGLRIAWGKRFRQLELECDNALLVETLLAGGVGNSLKMRLLIKWLST</sequence>
<protein>
    <recommendedName>
        <fullName evidence="1">RNase H type-1 domain-containing protein</fullName>
    </recommendedName>
</protein>
<dbReference type="Pfam" id="PF13456">
    <property type="entry name" value="RVT_3"/>
    <property type="match status" value="1"/>
</dbReference>
<gene>
    <name evidence="2" type="ORF">PVK06_000437</name>
</gene>
<organism evidence="2 3">
    <name type="scientific">Gossypium arboreum</name>
    <name type="common">Tree cotton</name>
    <name type="synonym">Gossypium nanking</name>
    <dbReference type="NCBI Taxonomy" id="29729"/>
    <lineage>
        <taxon>Eukaryota</taxon>
        <taxon>Viridiplantae</taxon>
        <taxon>Streptophyta</taxon>
        <taxon>Embryophyta</taxon>
        <taxon>Tracheophyta</taxon>
        <taxon>Spermatophyta</taxon>
        <taxon>Magnoliopsida</taxon>
        <taxon>eudicotyledons</taxon>
        <taxon>Gunneridae</taxon>
        <taxon>Pentapetalae</taxon>
        <taxon>rosids</taxon>
        <taxon>malvids</taxon>
        <taxon>Malvales</taxon>
        <taxon>Malvaceae</taxon>
        <taxon>Malvoideae</taxon>
        <taxon>Gossypium</taxon>
    </lineage>
</organism>
<dbReference type="InterPro" id="IPR036397">
    <property type="entry name" value="RNaseH_sf"/>
</dbReference>
<comment type="caution">
    <text evidence="2">The sequence shown here is derived from an EMBL/GenBank/DDBJ whole genome shotgun (WGS) entry which is preliminary data.</text>
</comment>
<keyword evidence="3" id="KW-1185">Reference proteome</keyword>
<dbReference type="Gene3D" id="3.30.420.10">
    <property type="entry name" value="Ribonuclease H-like superfamily/Ribonuclease H"/>
    <property type="match status" value="1"/>
</dbReference>
<dbReference type="Proteomes" id="UP001358586">
    <property type="component" value="Chromosome 1"/>
</dbReference>
<dbReference type="PANTHER" id="PTHR47723:SF24">
    <property type="entry name" value="RNASE H TYPE-1 DOMAIN-CONTAINING PROTEIN"/>
    <property type="match status" value="1"/>
</dbReference>
<dbReference type="CDD" id="cd06222">
    <property type="entry name" value="RNase_H_like"/>
    <property type="match status" value="1"/>
</dbReference>
<accession>A0ABR0QYD3</accession>
<dbReference type="EMBL" id="JARKNE010000001">
    <property type="protein sequence ID" value="KAK5844301.1"/>
    <property type="molecule type" value="Genomic_DNA"/>
</dbReference>
<evidence type="ECO:0000259" key="1">
    <source>
        <dbReference type="Pfam" id="PF13456"/>
    </source>
</evidence>
<dbReference type="InterPro" id="IPR044730">
    <property type="entry name" value="RNase_H-like_dom_plant"/>
</dbReference>
<evidence type="ECO:0000313" key="2">
    <source>
        <dbReference type="EMBL" id="KAK5844301.1"/>
    </source>
</evidence>
<feature type="domain" description="RNase H type-1" evidence="1">
    <location>
        <begin position="2"/>
        <end position="86"/>
    </location>
</feature>
<dbReference type="PANTHER" id="PTHR47723">
    <property type="entry name" value="OS05G0353850 PROTEIN"/>
    <property type="match status" value="1"/>
</dbReference>
<name>A0ABR0QYD3_GOSAR</name>